<dbReference type="EMBL" id="MU865560">
    <property type="protein sequence ID" value="KAK4221314.1"/>
    <property type="molecule type" value="Genomic_DNA"/>
</dbReference>
<keyword evidence="1" id="KW-0812">Transmembrane</keyword>
<dbReference type="Proteomes" id="UP001301958">
    <property type="component" value="Unassembled WGS sequence"/>
</dbReference>
<feature type="transmembrane region" description="Helical" evidence="1">
    <location>
        <begin position="538"/>
        <end position="560"/>
    </location>
</feature>
<keyword evidence="3" id="KW-1185">Reference proteome</keyword>
<reference evidence="2" key="2">
    <citation type="submission" date="2023-05" db="EMBL/GenBank/DDBJ databases">
        <authorList>
            <consortium name="Lawrence Berkeley National Laboratory"/>
            <person name="Steindorff A."/>
            <person name="Hensen N."/>
            <person name="Bonometti L."/>
            <person name="Westerberg I."/>
            <person name="Brannstrom I.O."/>
            <person name="Guillou S."/>
            <person name="Cros-Aarteil S."/>
            <person name="Calhoun S."/>
            <person name="Haridas S."/>
            <person name="Kuo A."/>
            <person name="Mondo S."/>
            <person name="Pangilinan J."/>
            <person name="Riley R."/>
            <person name="Labutti K."/>
            <person name="Andreopoulos B."/>
            <person name="Lipzen A."/>
            <person name="Chen C."/>
            <person name="Yanf M."/>
            <person name="Daum C."/>
            <person name="Ng V."/>
            <person name="Clum A."/>
            <person name="Ohm R."/>
            <person name="Martin F."/>
            <person name="Silar P."/>
            <person name="Natvig D."/>
            <person name="Lalanne C."/>
            <person name="Gautier V."/>
            <person name="Ament-Velasquez S.L."/>
            <person name="Kruys A."/>
            <person name="Hutchinson M.I."/>
            <person name="Powell A.J."/>
            <person name="Barry K."/>
            <person name="Miller A.N."/>
            <person name="Grigoriev I.V."/>
            <person name="Debuchy R."/>
            <person name="Gladieux P."/>
            <person name="Thoren M.H."/>
            <person name="Johannesson H."/>
        </authorList>
    </citation>
    <scope>NUCLEOTIDE SEQUENCE</scope>
    <source>
        <strain evidence="2">CBS 990.96</strain>
    </source>
</reference>
<organism evidence="2 3">
    <name type="scientific">Podospora fimiseda</name>
    <dbReference type="NCBI Taxonomy" id="252190"/>
    <lineage>
        <taxon>Eukaryota</taxon>
        <taxon>Fungi</taxon>
        <taxon>Dikarya</taxon>
        <taxon>Ascomycota</taxon>
        <taxon>Pezizomycotina</taxon>
        <taxon>Sordariomycetes</taxon>
        <taxon>Sordariomycetidae</taxon>
        <taxon>Sordariales</taxon>
        <taxon>Podosporaceae</taxon>
        <taxon>Podospora</taxon>
    </lineage>
</organism>
<comment type="caution">
    <text evidence="2">The sequence shown here is derived from an EMBL/GenBank/DDBJ whole genome shotgun (WGS) entry which is preliminary data.</text>
</comment>
<proteinExistence type="predicted"/>
<gene>
    <name evidence="2" type="ORF">QBC38DRAFT_504994</name>
</gene>
<protein>
    <submittedName>
        <fullName evidence="2">Uncharacterized protein</fullName>
    </submittedName>
</protein>
<evidence type="ECO:0000313" key="2">
    <source>
        <dbReference type="EMBL" id="KAK4221314.1"/>
    </source>
</evidence>
<keyword evidence="1" id="KW-1133">Transmembrane helix</keyword>
<sequence length="642" mass="71535">MEQPAGRWGLHWRAATSMAIFFLAGLASAIGHHVFYSSLHKKVVIDTKDRWDLEAIRDGQEWKIRFGTAFAFLTQSLFAEAIDVAFQQTVWVAARQQSISIDGLDAMFSAGGTIWSYFKFEFLKKATLGAILGLLKWLIPFSALITPATLTVVQSNISTSSMMPVPSVNFSIVEPLYHWNMSNQQIDGAAATHDGITPYFNRLLSSTATSVQILPFKSVAPNSSYDLTFHEEAIYLMANASYRVSFHDGLPPGNPSFETKLPWLAFAPHNVVFELLALAERGKAPLKTSKDVRLNFLNFARHCIVVDPNSFKNTSIIGKELGQMSEPVCEGIIGFDPENPENVTHEYVSAINTALDLPRREPFNRGRLWIRVDNDTSYDCVLTDTEYTTRFYFSSSEGMQRIDPNYNFKYTEEDLHGSYFGIANALSNYLTGAMRVFSRGSGMVPFRTRVTESAIFGALNFNPLPGTDAPGLSERVLTPEVRDLARNKTVGELVEELSRNLTLSLFSAERVLDWNSTIANVTITSQANVHFYGSRNLIITYAVTCSFALTAVAVGVISLFRNGVSHQIGFLTFLLTTRNPRLDSLTIGESMGAMPHSKRVTDTKLRFGFIKGSYDDGRRETTRVGFGFEDEVEPLVKGMAYR</sequence>
<evidence type="ECO:0000313" key="3">
    <source>
        <dbReference type="Proteomes" id="UP001301958"/>
    </source>
</evidence>
<reference evidence="2" key="1">
    <citation type="journal article" date="2023" name="Mol. Phylogenet. Evol.">
        <title>Genome-scale phylogeny and comparative genomics of the fungal order Sordariales.</title>
        <authorList>
            <person name="Hensen N."/>
            <person name="Bonometti L."/>
            <person name="Westerberg I."/>
            <person name="Brannstrom I.O."/>
            <person name="Guillou S."/>
            <person name="Cros-Aarteil S."/>
            <person name="Calhoun S."/>
            <person name="Haridas S."/>
            <person name="Kuo A."/>
            <person name="Mondo S."/>
            <person name="Pangilinan J."/>
            <person name="Riley R."/>
            <person name="LaButti K."/>
            <person name="Andreopoulos B."/>
            <person name="Lipzen A."/>
            <person name="Chen C."/>
            <person name="Yan M."/>
            <person name="Daum C."/>
            <person name="Ng V."/>
            <person name="Clum A."/>
            <person name="Steindorff A."/>
            <person name="Ohm R.A."/>
            <person name="Martin F."/>
            <person name="Silar P."/>
            <person name="Natvig D.O."/>
            <person name="Lalanne C."/>
            <person name="Gautier V."/>
            <person name="Ament-Velasquez S.L."/>
            <person name="Kruys A."/>
            <person name="Hutchinson M.I."/>
            <person name="Powell A.J."/>
            <person name="Barry K."/>
            <person name="Miller A.N."/>
            <person name="Grigoriev I.V."/>
            <person name="Debuchy R."/>
            <person name="Gladieux P."/>
            <person name="Hiltunen Thoren M."/>
            <person name="Johannesson H."/>
        </authorList>
    </citation>
    <scope>NUCLEOTIDE SEQUENCE</scope>
    <source>
        <strain evidence="2">CBS 990.96</strain>
    </source>
</reference>
<dbReference type="PANTHER" id="PTHR35041:SF3">
    <property type="entry name" value="FORMYLMETHIONINE DEFORMYLASE-LIKE PROTEIN"/>
    <property type="match status" value="1"/>
</dbReference>
<evidence type="ECO:0000256" key="1">
    <source>
        <dbReference type="SAM" id="Phobius"/>
    </source>
</evidence>
<dbReference type="PANTHER" id="PTHR35041">
    <property type="entry name" value="MEDIATOR OF RNA POLYMERASE II TRANSCRIPTION SUBUNIT 1"/>
    <property type="match status" value="1"/>
</dbReference>
<keyword evidence="1" id="KW-0472">Membrane</keyword>
<dbReference type="AlphaFoldDB" id="A0AAN6YL63"/>
<name>A0AAN6YL63_9PEZI</name>
<accession>A0AAN6YL63</accession>